<keyword evidence="4" id="KW-1185">Reference proteome</keyword>
<feature type="compositionally biased region" description="Polar residues" evidence="1">
    <location>
        <begin position="176"/>
        <end position="192"/>
    </location>
</feature>
<name>A0A0D2K0R9_9EURO</name>
<dbReference type="AlphaFoldDB" id="A0A0D2K0R9"/>
<dbReference type="RefSeq" id="XP_016633505.1">
    <property type="nucleotide sequence ID" value="XM_016775462.1"/>
</dbReference>
<evidence type="ECO:0000256" key="1">
    <source>
        <dbReference type="SAM" id="MobiDB-lite"/>
    </source>
</evidence>
<keyword evidence="2" id="KW-0732">Signal</keyword>
<feature type="chain" id="PRO_5002262279" description="Apple domain-containing protein" evidence="2">
    <location>
        <begin position="19"/>
        <end position="427"/>
    </location>
</feature>
<dbReference type="Proteomes" id="UP000053411">
    <property type="component" value="Unassembled WGS sequence"/>
</dbReference>
<feature type="signal peptide" evidence="2">
    <location>
        <begin position="1"/>
        <end position="18"/>
    </location>
</feature>
<evidence type="ECO:0000313" key="4">
    <source>
        <dbReference type="Proteomes" id="UP000053411"/>
    </source>
</evidence>
<gene>
    <name evidence="3" type="ORF">Z520_04958</name>
</gene>
<evidence type="ECO:0008006" key="5">
    <source>
        <dbReference type="Google" id="ProtNLM"/>
    </source>
</evidence>
<feature type="region of interest" description="Disordered" evidence="1">
    <location>
        <begin position="161"/>
        <end position="198"/>
    </location>
</feature>
<evidence type="ECO:0000313" key="3">
    <source>
        <dbReference type="EMBL" id="KIX99382.1"/>
    </source>
</evidence>
<dbReference type="VEuPathDB" id="FungiDB:Z520_04958"/>
<protein>
    <recommendedName>
        <fullName evidence="5">Apple domain-containing protein</fullName>
    </recommendedName>
</protein>
<accession>A0A0D2K0R9</accession>
<feature type="compositionally biased region" description="Basic and acidic residues" evidence="1">
    <location>
        <begin position="162"/>
        <end position="174"/>
    </location>
</feature>
<dbReference type="OrthoDB" id="4161493at2759"/>
<dbReference type="EMBL" id="KN848069">
    <property type="protein sequence ID" value="KIX99382.1"/>
    <property type="molecule type" value="Genomic_DNA"/>
</dbReference>
<reference evidence="3 4" key="1">
    <citation type="submission" date="2015-01" db="EMBL/GenBank/DDBJ databases">
        <title>The Genome Sequence of Fonsecaea multimorphosa CBS 102226.</title>
        <authorList>
            <consortium name="The Broad Institute Genomics Platform"/>
            <person name="Cuomo C."/>
            <person name="de Hoog S."/>
            <person name="Gorbushina A."/>
            <person name="Stielow B."/>
            <person name="Teixiera M."/>
            <person name="Abouelleil A."/>
            <person name="Chapman S.B."/>
            <person name="Priest M."/>
            <person name="Young S.K."/>
            <person name="Wortman J."/>
            <person name="Nusbaum C."/>
            <person name="Birren B."/>
        </authorList>
    </citation>
    <scope>NUCLEOTIDE SEQUENCE [LARGE SCALE GENOMIC DNA]</scope>
    <source>
        <strain evidence="3 4">CBS 102226</strain>
    </source>
</reference>
<dbReference type="GeneID" id="27710704"/>
<sequence>MKTPIVSLLAVWPLLAAAGVSLSSSLLGPETVTIEHCSTIRQGNNVPRVTTTTYARTITIPVHVTSSITPTVTVTPPAVTITSTTSTTTTSTVSSTAATPTSTFTATLTLTSSTTTTSTITASTSTSTEVDTTTTTSTTTLTSTVPTSSGFLPVISTLPGSAEKRKREVKERQTQSRRSSYTPPWQKPSTQCKAPAPYQPSTGGQAVWDTCAQYPSAVECQELVEIFSPIVTTVTATAVSSTLTTATTTTIITSTSTATTTATVTPPTFNYTTTTTTMTTTTITAFSTTTPSTTITSTSTITASATTSTVSYAACATPNLVGTLNGDGVYDAIYPGEDTTLTTTDDGTAYDCCASCISNAACAASAFNGNFAPGEQCFNFVATGGAGACTTEGEYSFGAEYDSSFPPDSEYFISNGNCGFYTYSESD</sequence>
<proteinExistence type="predicted"/>
<evidence type="ECO:0000256" key="2">
    <source>
        <dbReference type="SAM" id="SignalP"/>
    </source>
</evidence>
<organism evidence="3 4">
    <name type="scientific">Fonsecaea multimorphosa CBS 102226</name>
    <dbReference type="NCBI Taxonomy" id="1442371"/>
    <lineage>
        <taxon>Eukaryota</taxon>
        <taxon>Fungi</taxon>
        <taxon>Dikarya</taxon>
        <taxon>Ascomycota</taxon>
        <taxon>Pezizomycotina</taxon>
        <taxon>Eurotiomycetes</taxon>
        <taxon>Chaetothyriomycetidae</taxon>
        <taxon>Chaetothyriales</taxon>
        <taxon>Herpotrichiellaceae</taxon>
        <taxon>Fonsecaea</taxon>
    </lineage>
</organism>